<evidence type="ECO:0000313" key="5">
    <source>
        <dbReference type="Proteomes" id="UP000001039"/>
    </source>
</evidence>
<evidence type="ECO:0000313" key="4">
    <source>
        <dbReference type="EMBL" id="ACI61613.1"/>
    </source>
</evidence>
<dbReference type="InterPro" id="IPR029058">
    <property type="entry name" value="AB_hydrolase_fold"/>
</dbReference>
<dbReference type="HOGENOM" id="CLU_012494_13_4_9"/>
<evidence type="ECO:0000256" key="2">
    <source>
        <dbReference type="SAM" id="SignalP"/>
    </source>
</evidence>
<name>A0A0H3BZB6_STRPZ</name>
<reference evidence="4 5" key="1">
    <citation type="journal article" date="2008" name="J. Bacteriol.">
        <title>Genome sequence of a nephritogenic and highly transformable M49 strain of Streptococcus pyogenes.</title>
        <authorList>
            <person name="McShan W.M."/>
            <person name="Ferretti J.J."/>
            <person name="Karasawa T."/>
            <person name="Suvorov A.N."/>
            <person name="Lin S."/>
            <person name="Qin B."/>
            <person name="Jia H."/>
            <person name="Kenton S."/>
            <person name="Najar F."/>
            <person name="Wu H."/>
            <person name="Scott J."/>
            <person name="Roe B.A."/>
            <person name="Savic D.J."/>
        </authorList>
    </citation>
    <scope>NUCLEOTIDE SEQUENCE [LARGE SCALE GENOMIC DNA]</scope>
    <source>
        <strain evidence="4 5">NZ131</strain>
    </source>
</reference>
<evidence type="ECO:0000259" key="3">
    <source>
        <dbReference type="Pfam" id="PF07859"/>
    </source>
</evidence>
<evidence type="ECO:0000256" key="1">
    <source>
        <dbReference type="ARBA" id="ARBA00022801"/>
    </source>
</evidence>
<feature type="chain" id="PRO_5002605661" evidence="2">
    <location>
        <begin position="27"/>
        <end position="333"/>
    </location>
</feature>
<dbReference type="PANTHER" id="PTHR48081">
    <property type="entry name" value="AB HYDROLASE SUPERFAMILY PROTEIN C4A8.06C"/>
    <property type="match status" value="1"/>
</dbReference>
<proteinExistence type="predicted"/>
<dbReference type="EMBL" id="CP000829">
    <property type="protein sequence ID" value="ACI61613.1"/>
    <property type="molecule type" value="Genomic_DNA"/>
</dbReference>
<dbReference type="InterPro" id="IPR050300">
    <property type="entry name" value="GDXG_lipolytic_enzyme"/>
</dbReference>
<dbReference type="PANTHER" id="PTHR48081:SF8">
    <property type="entry name" value="ALPHA_BETA HYDROLASE FOLD-3 DOMAIN-CONTAINING PROTEIN-RELATED"/>
    <property type="match status" value="1"/>
</dbReference>
<dbReference type="Proteomes" id="UP000001039">
    <property type="component" value="Chromosome"/>
</dbReference>
<sequence>MKKTLKSTLILLGLTLAIGASTQVDASSRSWKSWFIEKYFWLKGDKGYYSEQDETKFDQYVNSAGEASNKGFDLKEEQVNGTLVTKTVDNMQVHTWNENPSNKANQKVIFYLHGGSYLNNPTTYHIDMLKTLSTSLDAKIILPIYPKAPTYSYSDAMPKLVDLYRDTLKETTAQNITIMGDSAGGGLALGLALALKNESLKQPKDIVLLSPWLDVTMSNPDIESYESNDPILSAWGLRKVGEIWARRDPNNTKHPYVSPINGDVSGLAPITMFVGTHEIFYPDVKKFDDILTAKGHQHELIVADKMNHVYPIYPIEEAKTAQYQIIDTIQKAY</sequence>
<keyword evidence="2" id="KW-0732">Signal</keyword>
<dbReference type="InterPro" id="IPR013094">
    <property type="entry name" value="AB_hydrolase_3"/>
</dbReference>
<accession>A0A0H3BZB6</accession>
<keyword evidence="1" id="KW-0378">Hydrolase</keyword>
<protein>
    <submittedName>
        <fullName evidence="4">Putative esterase</fullName>
    </submittedName>
</protein>
<feature type="domain" description="Alpha/beta hydrolase fold-3" evidence="3">
    <location>
        <begin position="109"/>
        <end position="310"/>
    </location>
</feature>
<dbReference type="GO" id="GO:0016787">
    <property type="term" value="F:hydrolase activity"/>
    <property type="evidence" value="ECO:0007669"/>
    <property type="project" value="UniProtKB-KW"/>
</dbReference>
<dbReference type="AlphaFoldDB" id="A0A0H3BZB6"/>
<dbReference type="Pfam" id="PF07859">
    <property type="entry name" value="Abhydrolase_3"/>
    <property type="match status" value="1"/>
</dbReference>
<dbReference type="SUPFAM" id="SSF53474">
    <property type="entry name" value="alpha/beta-Hydrolases"/>
    <property type="match status" value="1"/>
</dbReference>
<dbReference type="KEGG" id="soz:Spy49_1335"/>
<feature type="signal peptide" evidence="2">
    <location>
        <begin position="1"/>
        <end position="26"/>
    </location>
</feature>
<organism evidence="4 5">
    <name type="scientific">Streptococcus pyogenes serotype M49 (strain NZ131)</name>
    <dbReference type="NCBI Taxonomy" id="471876"/>
    <lineage>
        <taxon>Bacteria</taxon>
        <taxon>Bacillati</taxon>
        <taxon>Bacillota</taxon>
        <taxon>Bacilli</taxon>
        <taxon>Lactobacillales</taxon>
        <taxon>Streptococcaceae</taxon>
        <taxon>Streptococcus</taxon>
    </lineage>
</organism>
<dbReference type="Gene3D" id="3.40.50.1820">
    <property type="entry name" value="alpha/beta hydrolase"/>
    <property type="match status" value="1"/>
</dbReference>
<gene>
    <name evidence="4" type="ordered locus">Spy49_1335</name>
</gene>